<reference evidence="2" key="1">
    <citation type="submission" date="2020-05" db="EMBL/GenBank/DDBJ databases">
        <title>Frigoriglobus tundricola gen. nov., sp. nov., a psychrotolerant cellulolytic planctomycete of the family Gemmataceae with two divergent copies of 16S rRNA gene.</title>
        <authorList>
            <person name="Kulichevskaya I.S."/>
            <person name="Ivanova A.A."/>
            <person name="Naumoff D.G."/>
            <person name="Beletsky A.V."/>
            <person name="Rijpstra W.I.C."/>
            <person name="Sinninghe Damste J.S."/>
            <person name="Mardanov A.V."/>
            <person name="Ravin N.V."/>
            <person name="Dedysh S.N."/>
        </authorList>
    </citation>
    <scope>NUCLEOTIDE SEQUENCE [LARGE SCALE GENOMIC DNA]</scope>
    <source>
        <strain evidence="2">PL17</strain>
    </source>
</reference>
<dbReference type="Proteomes" id="UP000503447">
    <property type="component" value="Chromosome"/>
</dbReference>
<keyword evidence="2" id="KW-1185">Reference proteome</keyword>
<name>A0A6M5YQQ9_9BACT</name>
<evidence type="ECO:0000313" key="1">
    <source>
        <dbReference type="EMBL" id="QJW95696.1"/>
    </source>
</evidence>
<gene>
    <name evidence="1" type="ORF">FTUN_3250</name>
</gene>
<accession>A0A6M5YQQ9</accession>
<sequence>MSTHLASDVDVPPALLDAVAALPLAREVSHCGKAFAVSPFDLYVTCPVCKARFKVRSFGAVSEIEDVFDAVFAWMNQPGAAELVQKRRLEIAQDPD</sequence>
<dbReference type="RefSeq" id="WP_171471435.1">
    <property type="nucleotide sequence ID" value="NZ_CP053452.2"/>
</dbReference>
<dbReference type="EMBL" id="CP053452">
    <property type="protein sequence ID" value="QJW95696.1"/>
    <property type="molecule type" value="Genomic_DNA"/>
</dbReference>
<proteinExistence type="predicted"/>
<dbReference type="KEGG" id="ftj:FTUN_3250"/>
<protein>
    <submittedName>
        <fullName evidence="1">Uncharacterized protein</fullName>
    </submittedName>
</protein>
<organism evidence="1 2">
    <name type="scientific">Frigoriglobus tundricola</name>
    <dbReference type="NCBI Taxonomy" id="2774151"/>
    <lineage>
        <taxon>Bacteria</taxon>
        <taxon>Pseudomonadati</taxon>
        <taxon>Planctomycetota</taxon>
        <taxon>Planctomycetia</taxon>
        <taxon>Gemmatales</taxon>
        <taxon>Gemmataceae</taxon>
        <taxon>Frigoriglobus</taxon>
    </lineage>
</organism>
<evidence type="ECO:0000313" key="2">
    <source>
        <dbReference type="Proteomes" id="UP000503447"/>
    </source>
</evidence>
<dbReference type="AlphaFoldDB" id="A0A6M5YQQ9"/>